<dbReference type="PANTHER" id="PTHR37984:SF5">
    <property type="entry name" value="PROTEIN NYNRIN-LIKE"/>
    <property type="match status" value="1"/>
</dbReference>
<gene>
    <name evidence="3" type="primary">pol</name>
    <name evidence="3" type="ORF">CR513_48916</name>
</gene>
<feature type="non-terminal residue" evidence="3">
    <location>
        <position position="1"/>
    </location>
</feature>
<dbReference type="EMBL" id="QJKJ01011238">
    <property type="protein sequence ID" value="RDX71696.1"/>
    <property type="molecule type" value="Genomic_DNA"/>
</dbReference>
<dbReference type="InterPro" id="IPR012337">
    <property type="entry name" value="RNaseH-like_sf"/>
</dbReference>
<name>A0A371F077_MUCPR</name>
<keyword evidence="1" id="KW-1133">Transmembrane helix</keyword>
<keyword evidence="1" id="KW-0472">Membrane</keyword>
<dbReference type="PANTHER" id="PTHR37984">
    <property type="entry name" value="PROTEIN CBG26694"/>
    <property type="match status" value="1"/>
</dbReference>
<dbReference type="Gene3D" id="3.30.420.10">
    <property type="entry name" value="Ribonuclease H-like superfamily/Ribonuclease H"/>
    <property type="match status" value="1"/>
</dbReference>
<keyword evidence="4" id="KW-1185">Reference proteome</keyword>
<evidence type="ECO:0000313" key="4">
    <source>
        <dbReference type="Proteomes" id="UP000257109"/>
    </source>
</evidence>
<dbReference type="GO" id="GO:0003676">
    <property type="term" value="F:nucleic acid binding"/>
    <property type="evidence" value="ECO:0007669"/>
    <property type="project" value="InterPro"/>
</dbReference>
<dbReference type="InterPro" id="IPR050951">
    <property type="entry name" value="Retrovirus_Pol_polyprotein"/>
</dbReference>
<dbReference type="AlphaFoldDB" id="A0A371F077"/>
<dbReference type="GO" id="GO:0015074">
    <property type="term" value="P:DNA integration"/>
    <property type="evidence" value="ECO:0007669"/>
    <property type="project" value="InterPro"/>
</dbReference>
<reference evidence="3" key="1">
    <citation type="submission" date="2018-05" db="EMBL/GenBank/DDBJ databases">
        <title>Draft genome of Mucuna pruriens seed.</title>
        <authorList>
            <person name="Nnadi N.E."/>
            <person name="Vos R."/>
            <person name="Hasami M.H."/>
            <person name="Devisetty U.K."/>
            <person name="Aguiy J.C."/>
        </authorList>
    </citation>
    <scope>NUCLEOTIDE SEQUENCE [LARGE SCALE GENOMIC DNA]</scope>
    <source>
        <strain evidence="3">JCA_2017</strain>
    </source>
</reference>
<keyword evidence="1" id="KW-0812">Transmembrane</keyword>
<sequence>MSSQMNKYYSWNMEHPELIKKDLKSMPNTKYGMTLIFGDSTMIMYAVSRVLISDQGSHFYIRAMAILLKKYGVVHRVSTAYHPQTNGQAEVFNREIKKLLQKIANPELEELRLEAYENSQIYKKKLITSPKAEKP</sequence>
<dbReference type="InterPro" id="IPR036397">
    <property type="entry name" value="RNaseH_sf"/>
</dbReference>
<dbReference type="PROSITE" id="PS50994">
    <property type="entry name" value="INTEGRASE"/>
    <property type="match status" value="1"/>
</dbReference>
<organism evidence="3 4">
    <name type="scientific">Mucuna pruriens</name>
    <name type="common">Velvet bean</name>
    <name type="synonym">Dolichos pruriens</name>
    <dbReference type="NCBI Taxonomy" id="157652"/>
    <lineage>
        <taxon>Eukaryota</taxon>
        <taxon>Viridiplantae</taxon>
        <taxon>Streptophyta</taxon>
        <taxon>Embryophyta</taxon>
        <taxon>Tracheophyta</taxon>
        <taxon>Spermatophyta</taxon>
        <taxon>Magnoliopsida</taxon>
        <taxon>eudicotyledons</taxon>
        <taxon>Gunneridae</taxon>
        <taxon>Pentapetalae</taxon>
        <taxon>rosids</taxon>
        <taxon>fabids</taxon>
        <taxon>Fabales</taxon>
        <taxon>Fabaceae</taxon>
        <taxon>Papilionoideae</taxon>
        <taxon>50 kb inversion clade</taxon>
        <taxon>NPAAA clade</taxon>
        <taxon>indigoferoid/millettioid clade</taxon>
        <taxon>Phaseoleae</taxon>
        <taxon>Mucuna</taxon>
    </lineage>
</organism>
<evidence type="ECO:0000259" key="2">
    <source>
        <dbReference type="PROSITE" id="PS50994"/>
    </source>
</evidence>
<protein>
    <submittedName>
        <fullName evidence="3">Pro-Pol polyprotein</fullName>
    </submittedName>
</protein>
<dbReference type="SUPFAM" id="SSF53098">
    <property type="entry name" value="Ribonuclease H-like"/>
    <property type="match status" value="1"/>
</dbReference>
<proteinExistence type="predicted"/>
<evidence type="ECO:0000313" key="3">
    <source>
        <dbReference type="EMBL" id="RDX71696.1"/>
    </source>
</evidence>
<dbReference type="Proteomes" id="UP000257109">
    <property type="component" value="Unassembled WGS sequence"/>
</dbReference>
<feature type="transmembrane region" description="Helical" evidence="1">
    <location>
        <begin position="31"/>
        <end position="52"/>
    </location>
</feature>
<dbReference type="OrthoDB" id="1713704at2759"/>
<comment type="caution">
    <text evidence="3">The sequence shown here is derived from an EMBL/GenBank/DDBJ whole genome shotgun (WGS) entry which is preliminary data.</text>
</comment>
<dbReference type="InterPro" id="IPR001584">
    <property type="entry name" value="Integrase_cat-core"/>
</dbReference>
<evidence type="ECO:0000256" key="1">
    <source>
        <dbReference type="SAM" id="Phobius"/>
    </source>
</evidence>
<feature type="domain" description="Integrase catalytic" evidence="2">
    <location>
        <begin position="49"/>
        <end position="135"/>
    </location>
</feature>
<accession>A0A371F077</accession>